<gene>
    <name evidence="2" type="ORF">CVS27_08550</name>
</gene>
<dbReference type="AlphaFoldDB" id="A0A2S3ZXG2"/>
<organism evidence="2 3">
    <name type="scientific">Arthrobacter glacialis</name>
    <dbReference type="NCBI Taxonomy" id="1664"/>
    <lineage>
        <taxon>Bacteria</taxon>
        <taxon>Bacillati</taxon>
        <taxon>Actinomycetota</taxon>
        <taxon>Actinomycetes</taxon>
        <taxon>Micrococcales</taxon>
        <taxon>Micrococcaceae</taxon>
        <taxon>Arthrobacter</taxon>
    </lineage>
</organism>
<protein>
    <submittedName>
        <fullName evidence="2">Branched-chain amino acid transporter AzlD</fullName>
    </submittedName>
</protein>
<accession>A0A2S3ZXG2</accession>
<proteinExistence type="predicted"/>
<feature type="transmembrane region" description="Helical" evidence="1">
    <location>
        <begin position="37"/>
        <end position="56"/>
    </location>
</feature>
<evidence type="ECO:0000313" key="2">
    <source>
        <dbReference type="EMBL" id="POH73951.1"/>
    </source>
</evidence>
<reference evidence="2 3" key="1">
    <citation type="submission" date="2018-01" db="EMBL/GenBank/DDBJ databases">
        <title>Arthrobacter sp. nov., from glaciers in China.</title>
        <authorList>
            <person name="Liu Q."/>
            <person name="Xin Y.-H."/>
        </authorList>
    </citation>
    <scope>NUCLEOTIDE SEQUENCE [LARGE SCALE GENOMIC DNA]</scope>
    <source>
        <strain evidence="2 3">HLT2-12-2</strain>
    </source>
</reference>
<dbReference type="Proteomes" id="UP000237061">
    <property type="component" value="Unassembled WGS sequence"/>
</dbReference>
<comment type="caution">
    <text evidence="2">The sequence shown here is derived from an EMBL/GenBank/DDBJ whole genome shotgun (WGS) entry which is preliminary data.</text>
</comment>
<dbReference type="EMBL" id="PPXC01000005">
    <property type="protein sequence ID" value="POH73951.1"/>
    <property type="molecule type" value="Genomic_DNA"/>
</dbReference>
<name>A0A2S3ZXG2_ARTGL</name>
<evidence type="ECO:0000256" key="1">
    <source>
        <dbReference type="SAM" id="Phobius"/>
    </source>
</evidence>
<dbReference type="RefSeq" id="WP_103465306.1">
    <property type="nucleotide sequence ID" value="NZ_PPXC01000005.1"/>
</dbReference>
<feature type="transmembrane region" description="Helical" evidence="1">
    <location>
        <begin position="68"/>
        <end position="97"/>
    </location>
</feature>
<sequence length="103" mass="10648">MSLWFWLLVSVVLAYATKLVGYLVPAKVLDSPRMSHIAGTLTIGLLASLTVVNVAASGTNVVLDARVGALVAAAVVLWLKAPFLVVVIAGAAAAALLRLLGWP</sequence>
<keyword evidence="1" id="KW-0472">Membrane</keyword>
<keyword evidence="3" id="KW-1185">Reference proteome</keyword>
<evidence type="ECO:0000313" key="3">
    <source>
        <dbReference type="Proteomes" id="UP000237061"/>
    </source>
</evidence>
<dbReference type="InterPro" id="IPR008407">
    <property type="entry name" value="Brnchd-chn_aa_trnsp_AzlD"/>
</dbReference>
<keyword evidence="1" id="KW-1133">Transmembrane helix</keyword>
<dbReference type="Pfam" id="PF05437">
    <property type="entry name" value="AzlD"/>
    <property type="match status" value="1"/>
</dbReference>
<keyword evidence="1" id="KW-0812">Transmembrane</keyword>